<dbReference type="Proteomes" id="UP000005259">
    <property type="component" value="Chromosome"/>
</dbReference>
<sequence>MDEGLKIKHKPPTHLKKIGKDTWYRIWNILESEGKANFNDPIAVEMIAYSYQMYKDMAAQVKKDGLTMEYTNKANATNLTKHTLIPEIPKYMQQIRQYLGELGLTGASRKKLQEALTGENGDDFEEF</sequence>
<evidence type="ECO:0000313" key="1">
    <source>
        <dbReference type="EMBL" id="AFQ19397.1"/>
    </source>
</evidence>
<protein>
    <submittedName>
        <fullName evidence="1">P27 family phage terminase, small subunit</fullName>
    </submittedName>
</protein>
<reference evidence="1 2" key="1">
    <citation type="submission" date="2012-08" db="EMBL/GenBank/DDBJ databases">
        <authorList>
            <person name="Doggett N."/>
            <person name="Teshima H."/>
            <person name="Bruce D."/>
            <person name="Detter J.C."/>
            <person name="Johnson S.L."/>
            <person name="Han C."/>
        </authorList>
    </citation>
    <scope>NUCLEOTIDE SEQUENCE [LARGE SCALE GENOMIC DNA]</scope>
    <source>
        <strain evidence="1 2">HD-771</strain>
    </source>
</reference>
<dbReference type="InterPro" id="IPR006448">
    <property type="entry name" value="Phage_term_ssu_P27"/>
</dbReference>
<dbReference type="KEGG" id="bti:BTG_30020"/>
<evidence type="ECO:0000313" key="2">
    <source>
        <dbReference type="Proteomes" id="UP000005259"/>
    </source>
</evidence>
<dbReference type="RefSeq" id="WP_000343281.1">
    <property type="nucleotide sequence ID" value="NC_018500.1"/>
</dbReference>
<gene>
    <name evidence="1" type="ORF">BTG_30020</name>
</gene>
<dbReference type="EMBL" id="CP003752">
    <property type="protein sequence ID" value="AFQ19397.1"/>
    <property type="molecule type" value="Genomic_DNA"/>
</dbReference>
<accession>A0A9W3JFW7</accession>
<dbReference type="Pfam" id="PF05119">
    <property type="entry name" value="Terminase_4"/>
    <property type="match status" value="1"/>
</dbReference>
<name>A0A9W3JFW7_BACTU</name>
<proteinExistence type="predicted"/>
<dbReference type="AlphaFoldDB" id="A0A9W3JFW7"/>
<dbReference type="NCBIfam" id="TIGR01558">
    <property type="entry name" value="sm_term_P27"/>
    <property type="match status" value="1"/>
</dbReference>
<organism evidence="1 2">
    <name type="scientific">Bacillus thuringiensis HD-771</name>
    <dbReference type="NCBI Taxonomy" id="1218175"/>
    <lineage>
        <taxon>Bacteria</taxon>
        <taxon>Bacillati</taxon>
        <taxon>Bacillota</taxon>
        <taxon>Bacilli</taxon>
        <taxon>Bacillales</taxon>
        <taxon>Bacillaceae</taxon>
        <taxon>Bacillus</taxon>
        <taxon>Bacillus cereus group</taxon>
    </lineage>
</organism>